<feature type="transmembrane region" description="Helical" evidence="5">
    <location>
        <begin position="83"/>
        <end position="102"/>
    </location>
</feature>
<evidence type="ECO:0000259" key="6">
    <source>
        <dbReference type="PROSITE" id="PS50850"/>
    </source>
</evidence>
<feature type="transmembrane region" description="Helical" evidence="5">
    <location>
        <begin position="376"/>
        <end position="395"/>
    </location>
</feature>
<feature type="transmembrane region" description="Helical" evidence="5">
    <location>
        <begin position="54"/>
        <end position="76"/>
    </location>
</feature>
<feature type="transmembrane region" description="Helical" evidence="5">
    <location>
        <begin position="21"/>
        <end position="42"/>
    </location>
</feature>
<feature type="transmembrane region" description="Helical" evidence="5">
    <location>
        <begin position="286"/>
        <end position="307"/>
    </location>
</feature>
<feature type="transmembrane region" description="Helical" evidence="5">
    <location>
        <begin position="342"/>
        <end position="364"/>
    </location>
</feature>
<dbReference type="InterPro" id="IPR036259">
    <property type="entry name" value="MFS_trans_sf"/>
</dbReference>
<protein>
    <recommendedName>
        <fullName evidence="6">Major facilitator superfamily (MFS) profile domain-containing protein</fullName>
    </recommendedName>
</protein>
<feature type="transmembrane region" description="Helical" evidence="5">
    <location>
        <begin position="401"/>
        <end position="421"/>
    </location>
</feature>
<evidence type="ECO:0000256" key="1">
    <source>
        <dbReference type="ARBA" id="ARBA00004651"/>
    </source>
</evidence>
<comment type="caution">
    <text evidence="7">The sequence shown here is derived from an EMBL/GenBank/DDBJ whole genome shotgun (WGS) entry which is preliminary data.</text>
</comment>
<evidence type="ECO:0000256" key="5">
    <source>
        <dbReference type="SAM" id="Phobius"/>
    </source>
</evidence>
<feature type="transmembrane region" description="Helical" evidence="5">
    <location>
        <begin position="245"/>
        <end position="266"/>
    </location>
</feature>
<dbReference type="PROSITE" id="PS50850">
    <property type="entry name" value="MFS"/>
    <property type="match status" value="1"/>
</dbReference>
<dbReference type="PANTHER" id="PTHR23514">
    <property type="entry name" value="BYPASS OF STOP CODON PROTEIN 6"/>
    <property type="match status" value="1"/>
</dbReference>
<dbReference type="GO" id="GO:0005886">
    <property type="term" value="C:plasma membrane"/>
    <property type="evidence" value="ECO:0007669"/>
    <property type="project" value="UniProtKB-SubCell"/>
</dbReference>
<feature type="transmembrane region" description="Helical" evidence="5">
    <location>
        <begin position="319"/>
        <end position="336"/>
    </location>
</feature>
<dbReference type="Gene3D" id="1.20.1250.20">
    <property type="entry name" value="MFS general substrate transporter like domains"/>
    <property type="match status" value="2"/>
</dbReference>
<dbReference type="InterPro" id="IPR020846">
    <property type="entry name" value="MFS_dom"/>
</dbReference>
<evidence type="ECO:0000313" key="8">
    <source>
        <dbReference type="Proteomes" id="UP000219994"/>
    </source>
</evidence>
<evidence type="ECO:0000256" key="2">
    <source>
        <dbReference type="ARBA" id="ARBA00022692"/>
    </source>
</evidence>
<dbReference type="PANTHER" id="PTHR23514:SF13">
    <property type="entry name" value="INNER MEMBRANE PROTEIN YBJJ"/>
    <property type="match status" value="1"/>
</dbReference>
<dbReference type="SUPFAM" id="SSF103473">
    <property type="entry name" value="MFS general substrate transporter"/>
    <property type="match status" value="1"/>
</dbReference>
<reference evidence="8" key="1">
    <citation type="submission" date="2017-03" db="EMBL/GenBank/DDBJ databases">
        <authorList>
            <person name="Lund M.B."/>
        </authorList>
    </citation>
    <scope>NUCLEOTIDE SEQUENCE [LARGE SCALE GENOMIC DNA]</scope>
</reference>
<feature type="transmembrane region" description="Helical" evidence="5">
    <location>
        <begin position="174"/>
        <end position="193"/>
    </location>
</feature>
<dbReference type="GO" id="GO:0022857">
    <property type="term" value="F:transmembrane transporter activity"/>
    <property type="evidence" value="ECO:0007669"/>
    <property type="project" value="InterPro"/>
</dbReference>
<evidence type="ECO:0000256" key="3">
    <source>
        <dbReference type="ARBA" id="ARBA00022989"/>
    </source>
</evidence>
<sequence length="438" mass="45649">MPEMPQLRPRSVRELRAWRNAVFLVFFLSGLSIATWVARLPALRDVVGLSMQEVGLVIATGAVGSVVGLVLAPPVLARLGSRWGMSGALVTVSVGVVLVGIGGSMLPSALLISLGLALCGLGNGAVDVMMNVEAASAERELGRTLMPLMHAFFSFGTAAGAFTAAAAASLSTNLLPHFVLIAMLIGGGGVIAVRSVPIPARAAPGGPDQLEARVTDDTLAREKVTRRLTVTRTLSQWRARLRESLAVWADIRLLLIGTIMLGMAFAEGSANDWLVIAIVDGHHLTSTAAAVMFGIFSVAMTGARVLGGPLIDRFGRVPVLRTLGVAGMLGLALFIWGSAPWVYAVGAVLWAIGCSLGFPVGMSAAADDPVNPTARVSAVAIIGYCAFLTGPPLLGFLGQRWGILTALTVVLALITTATLLAPAARERLRPQPVTPYEK</sequence>
<dbReference type="InterPro" id="IPR051788">
    <property type="entry name" value="MFS_Transporter"/>
</dbReference>
<dbReference type="Proteomes" id="UP000219994">
    <property type="component" value="Unassembled WGS sequence"/>
</dbReference>
<gene>
    <name evidence="7" type="ORF">B5766_01080</name>
</gene>
<name>A0A2A6FTT8_9MICO</name>
<dbReference type="InterPro" id="IPR011701">
    <property type="entry name" value="MFS"/>
</dbReference>
<organism evidence="7 8">
    <name type="scientific">Candidatus Lumbricidiphila eiseniae</name>
    <dbReference type="NCBI Taxonomy" id="1969409"/>
    <lineage>
        <taxon>Bacteria</taxon>
        <taxon>Bacillati</taxon>
        <taxon>Actinomycetota</taxon>
        <taxon>Actinomycetes</taxon>
        <taxon>Micrococcales</taxon>
        <taxon>Microbacteriaceae</taxon>
        <taxon>Candidatus Lumbricidiphila</taxon>
    </lineage>
</organism>
<keyword evidence="4 5" id="KW-0472">Membrane</keyword>
<evidence type="ECO:0000313" key="7">
    <source>
        <dbReference type="EMBL" id="PDQ36325.1"/>
    </source>
</evidence>
<dbReference type="Pfam" id="PF07690">
    <property type="entry name" value="MFS_1"/>
    <property type="match status" value="1"/>
</dbReference>
<feature type="transmembrane region" description="Helical" evidence="5">
    <location>
        <begin position="108"/>
        <end position="126"/>
    </location>
</feature>
<keyword evidence="3 5" id="KW-1133">Transmembrane helix</keyword>
<evidence type="ECO:0000256" key="4">
    <source>
        <dbReference type="ARBA" id="ARBA00023136"/>
    </source>
</evidence>
<accession>A0A2A6FTT8</accession>
<feature type="transmembrane region" description="Helical" evidence="5">
    <location>
        <begin position="147"/>
        <end position="168"/>
    </location>
</feature>
<dbReference type="AlphaFoldDB" id="A0A2A6FTT8"/>
<dbReference type="CDD" id="cd17393">
    <property type="entry name" value="MFS_MosC_like"/>
    <property type="match status" value="1"/>
</dbReference>
<comment type="subcellular location">
    <subcellularLocation>
        <location evidence="1">Cell membrane</location>
        <topology evidence="1">Multi-pass membrane protein</topology>
    </subcellularLocation>
</comment>
<dbReference type="EMBL" id="NAEP01000017">
    <property type="protein sequence ID" value="PDQ36325.1"/>
    <property type="molecule type" value="Genomic_DNA"/>
</dbReference>
<keyword evidence="2 5" id="KW-0812">Transmembrane</keyword>
<proteinExistence type="predicted"/>
<feature type="domain" description="Major facilitator superfamily (MFS) profile" evidence="6">
    <location>
        <begin position="18"/>
        <end position="429"/>
    </location>
</feature>